<dbReference type="AlphaFoldDB" id="A0A1I3E4G3"/>
<name>A0A1I3E4G3_9FIRM</name>
<dbReference type="PANTHER" id="PTHR39450:SF1">
    <property type="entry name" value="DUF1667 DOMAIN-CONTAINING PROTEIN"/>
    <property type="match status" value="1"/>
</dbReference>
<dbReference type="InterPro" id="IPR036593">
    <property type="entry name" value="CPE0013-like_sf"/>
</dbReference>
<dbReference type="Proteomes" id="UP000199287">
    <property type="component" value="Unassembled WGS sequence"/>
</dbReference>
<dbReference type="Gene3D" id="3.10.530.10">
    <property type="entry name" value="CPE0013-like"/>
    <property type="match status" value="1"/>
</dbReference>
<evidence type="ECO:0000313" key="1">
    <source>
        <dbReference type="EMBL" id="SFH93855.1"/>
    </source>
</evidence>
<gene>
    <name evidence="1" type="ORF">SAMN05192551_104237</name>
</gene>
<dbReference type="PANTHER" id="PTHR39450">
    <property type="entry name" value="MOLYBDOPTERIN OXIDOREDUCTASE, 4FE-4S CLUSTER-BINDING SUBUNIT"/>
    <property type="match status" value="1"/>
</dbReference>
<dbReference type="Pfam" id="PF07892">
    <property type="entry name" value="DUF1667"/>
    <property type="match status" value="1"/>
</dbReference>
<evidence type="ECO:0000313" key="2">
    <source>
        <dbReference type="Proteomes" id="UP000199287"/>
    </source>
</evidence>
<dbReference type="RefSeq" id="WP_093371751.1">
    <property type="nucleotide sequence ID" value="NZ_FOQA01000004.1"/>
</dbReference>
<dbReference type="SUPFAM" id="SSF160148">
    <property type="entry name" value="CPE0013-like"/>
    <property type="match status" value="1"/>
</dbReference>
<protein>
    <submittedName>
        <fullName evidence="1">CxxC motif-containing protein</fullName>
    </submittedName>
</protein>
<dbReference type="EMBL" id="FOQA01000004">
    <property type="protein sequence ID" value="SFH93855.1"/>
    <property type="molecule type" value="Genomic_DNA"/>
</dbReference>
<dbReference type="OrthoDB" id="9811531at2"/>
<proteinExistence type="predicted"/>
<dbReference type="STRING" id="69895.SAMN05192551_104237"/>
<dbReference type="InterPro" id="IPR012460">
    <property type="entry name" value="DUF1667"/>
</dbReference>
<accession>A0A1I3E4G3</accession>
<organism evidence="1 2">
    <name type="scientific">Tindallia magadiensis</name>
    <dbReference type="NCBI Taxonomy" id="69895"/>
    <lineage>
        <taxon>Bacteria</taxon>
        <taxon>Bacillati</taxon>
        <taxon>Bacillota</taxon>
        <taxon>Clostridia</taxon>
        <taxon>Peptostreptococcales</taxon>
        <taxon>Tindalliaceae</taxon>
        <taxon>Tindallia</taxon>
    </lineage>
</organism>
<sequence>MSKVEGREITCIACPMGCKLEITMDENTYVIEGYKCKKGLEYGEQELKDPRRTITTTIAVKDGFLPLIPVKTDRPLPKGKIFELMKEIDHCLITAPIKMGQTLLENFQDTGVNIVATRDLPAMKEEES</sequence>
<keyword evidence="2" id="KW-1185">Reference proteome</keyword>
<reference evidence="2" key="1">
    <citation type="submission" date="2016-10" db="EMBL/GenBank/DDBJ databases">
        <authorList>
            <person name="Varghese N."/>
            <person name="Submissions S."/>
        </authorList>
    </citation>
    <scope>NUCLEOTIDE SEQUENCE [LARGE SCALE GENOMIC DNA]</scope>
    <source>
        <strain evidence="2">Z-7934</strain>
    </source>
</reference>